<protein>
    <recommendedName>
        <fullName evidence="3">Acyl-CoA reductase (LuxC)</fullName>
    </recommendedName>
</protein>
<organism evidence="1 2">
    <name type="scientific">Algoriphagus zhangzhouensis</name>
    <dbReference type="NCBI Taxonomy" id="1073327"/>
    <lineage>
        <taxon>Bacteria</taxon>
        <taxon>Pseudomonadati</taxon>
        <taxon>Bacteroidota</taxon>
        <taxon>Cytophagia</taxon>
        <taxon>Cytophagales</taxon>
        <taxon>Cyclobacteriaceae</taxon>
        <taxon>Algoriphagus</taxon>
    </lineage>
</organism>
<proteinExistence type="predicted"/>
<sequence length="338" mass="38308">MIDLNARINAFVALGKRIQNLDTFEKEDLFRRAGNKNNWFTPQSCENAFEGLGFMLQEDKLKKWLSGYSLENTSDSKNVGVLMAGNIPAVGFHDMMTVLLSGHKLSAKLSSADEVLMKWLIGQLIEIEPGFEKLIETPEMLKGKDAYIATGSDNSARYFNYYFGKYPSIIRQNRTSVAILDGSEDEETLKKLGVDIFTYFGLGCRNVSKIYVKSEEELTRLLDALNSFSDQVSLHKFHNNYEYNKSIYLVNTEKHLDNGFLILKESQELVSPIAVVYYELYSSEQELKEKLDSLESKIQCVVANPEKWEGAVAFGKAQSPEPWDYADGVDTLDFLSKL</sequence>
<gene>
    <name evidence="1" type="ORF">SAMN04488108_0077</name>
</gene>
<evidence type="ECO:0000313" key="1">
    <source>
        <dbReference type="EMBL" id="SHO59441.1"/>
    </source>
</evidence>
<reference evidence="2" key="1">
    <citation type="submission" date="2016-12" db="EMBL/GenBank/DDBJ databases">
        <authorList>
            <person name="Varghese N."/>
            <person name="Submissions S."/>
        </authorList>
    </citation>
    <scope>NUCLEOTIDE SEQUENCE [LARGE SCALE GENOMIC DNA]</scope>
    <source>
        <strain evidence="2">DSM 25035</strain>
    </source>
</reference>
<dbReference type="Proteomes" id="UP000184609">
    <property type="component" value="Unassembled WGS sequence"/>
</dbReference>
<name>A0A1M7Z3H0_9BACT</name>
<dbReference type="EMBL" id="FRXN01000001">
    <property type="protein sequence ID" value="SHO59441.1"/>
    <property type="molecule type" value="Genomic_DNA"/>
</dbReference>
<dbReference type="AlphaFoldDB" id="A0A1M7Z3H0"/>
<accession>A0A1M7Z3H0</accession>
<evidence type="ECO:0000313" key="2">
    <source>
        <dbReference type="Proteomes" id="UP000184609"/>
    </source>
</evidence>
<evidence type="ECO:0008006" key="3">
    <source>
        <dbReference type="Google" id="ProtNLM"/>
    </source>
</evidence>
<dbReference type="RefSeq" id="WP_073569779.1">
    <property type="nucleotide sequence ID" value="NZ_FRXN01000001.1"/>
</dbReference>
<dbReference type="STRING" id="1073327.SAMN04488108_0077"/>
<keyword evidence="2" id="KW-1185">Reference proteome</keyword>